<dbReference type="NCBIfam" id="TIGR02174">
    <property type="entry name" value="CXXU_selWTH"/>
    <property type="match status" value="1"/>
</dbReference>
<dbReference type="SUPFAM" id="SSF52833">
    <property type="entry name" value="Thioredoxin-like"/>
    <property type="match status" value="1"/>
</dbReference>
<comment type="caution">
    <text evidence="2">The sequence shown here is derived from an EMBL/GenBank/DDBJ whole genome shotgun (WGS) entry which is preliminary data.</text>
</comment>
<accession>A0AAD8FST7</accession>
<sequence length="99" mass="11166">MSPCRSDSLISVLNAAQTPSRLLSYRGYKPKFYRLKLQLEDEFPGDVEITGEGTRQSTGWFEVTINGRLVHSKKGGDGFVDSDEKVQKIMKSIEEAMKH</sequence>
<evidence type="ECO:0000256" key="1">
    <source>
        <dbReference type="ARBA" id="ARBA00023284"/>
    </source>
</evidence>
<dbReference type="InterPro" id="IPR011893">
    <property type="entry name" value="Selenoprotein_Rdx-typ"/>
</dbReference>
<dbReference type="PANTHER" id="PTHR15124">
    <property type="entry name" value="SELENOPROTEIN W"/>
    <property type="match status" value="1"/>
</dbReference>
<protein>
    <submittedName>
        <fullName evidence="2">Selenoprotein W, 1</fullName>
    </submittedName>
</protein>
<keyword evidence="1" id="KW-0676">Redox-active center</keyword>
<gene>
    <name evidence="2" type="primary">selenow</name>
    <name evidence="2" type="ORF">AOXY_G33466</name>
</gene>
<proteinExistence type="predicted"/>
<dbReference type="InterPro" id="IPR036249">
    <property type="entry name" value="Thioredoxin-like_sf"/>
</dbReference>
<dbReference type="GO" id="GO:0005829">
    <property type="term" value="C:cytosol"/>
    <property type="evidence" value="ECO:0007669"/>
    <property type="project" value="TreeGrafter"/>
</dbReference>
<dbReference type="Gene3D" id="3.40.30.10">
    <property type="entry name" value="Glutaredoxin"/>
    <property type="match status" value="1"/>
</dbReference>
<reference evidence="2" key="1">
    <citation type="submission" date="2022-02" db="EMBL/GenBank/DDBJ databases">
        <title>Atlantic sturgeon de novo genome assembly.</title>
        <authorList>
            <person name="Stock M."/>
            <person name="Klopp C."/>
            <person name="Guiguen Y."/>
            <person name="Cabau C."/>
            <person name="Parinello H."/>
            <person name="Santidrian Yebra-Pimentel E."/>
            <person name="Kuhl H."/>
            <person name="Dirks R.P."/>
            <person name="Guessner J."/>
            <person name="Wuertz S."/>
            <person name="Du K."/>
            <person name="Schartl M."/>
        </authorList>
    </citation>
    <scope>NUCLEOTIDE SEQUENCE</scope>
    <source>
        <strain evidence="2">STURGEONOMICS-FGT-2020</strain>
        <tissue evidence="2">Whole blood</tissue>
    </source>
</reference>
<name>A0AAD8FST7_ACIOX</name>
<evidence type="ECO:0000313" key="3">
    <source>
        <dbReference type="Proteomes" id="UP001230051"/>
    </source>
</evidence>
<dbReference type="AlphaFoldDB" id="A0AAD8FST7"/>
<keyword evidence="3" id="KW-1185">Reference proteome</keyword>
<evidence type="ECO:0000313" key="2">
    <source>
        <dbReference type="EMBL" id="KAK1150737.1"/>
    </source>
</evidence>
<dbReference type="Pfam" id="PF10262">
    <property type="entry name" value="Rdx"/>
    <property type="match status" value="1"/>
</dbReference>
<dbReference type="InterPro" id="IPR051441">
    <property type="entry name" value="SelW_related"/>
</dbReference>
<dbReference type="Proteomes" id="UP001230051">
    <property type="component" value="Unassembled WGS sequence"/>
</dbReference>
<organism evidence="2 3">
    <name type="scientific">Acipenser oxyrinchus oxyrinchus</name>
    <dbReference type="NCBI Taxonomy" id="40147"/>
    <lineage>
        <taxon>Eukaryota</taxon>
        <taxon>Metazoa</taxon>
        <taxon>Chordata</taxon>
        <taxon>Craniata</taxon>
        <taxon>Vertebrata</taxon>
        <taxon>Euteleostomi</taxon>
        <taxon>Actinopterygii</taxon>
        <taxon>Chondrostei</taxon>
        <taxon>Acipenseriformes</taxon>
        <taxon>Acipenseridae</taxon>
        <taxon>Acipenser</taxon>
    </lineage>
</organism>
<dbReference type="EMBL" id="JAGXEW010000056">
    <property type="protein sequence ID" value="KAK1150737.1"/>
    <property type="molecule type" value="Genomic_DNA"/>
</dbReference>
<dbReference type="PANTHER" id="PTHR15124:SF18">
    <property type="entry name" value="SELENOPROTEIN W"/>
    <property type="match status" value="1"/>
</dbReference>